<name>A0A3G4ZVW2_9VIRU</name>
<organism evidence="1">
    <name type="scientific">Faunusvirus sp</name>
    <dbReference type="NCBI Taxonomy" id="2487766"/>
    <lineage>
        <taxon>Viruses</taxon>
        <taxon>Varidnaviria</taxon>
        <taxon>Bamfordvirae</taxon>
        <taxon>Nucleocytoviricota</taxon>
        <taxon>Megaviricetes</taxon>
        <taxon>Imitervirales</taxon>
        <taxon>Mimiviridae</taxon>
    </lineage>
</organism>
<dbReference type="EMBL" id="MK072132">
    <property type="protein sequence ID" value="AYV79042.1"/>
    <property type="molecule type" value="Genomic_DNA"/>
</dbReference>
<accession>A0A3G4ZVW2</accession>
<gene>
    <name evidence="1" type="ORF">Faunusvirus1_62</name>
</gene>
<proteinExistence type="predicted"/>
<evidence type="ECO:0000313" key="1">
    <source>
        <dbReference type="EMBL" id="AYV79042.1"/>
    </source>
</evidence>
<reference evidence="1" key="1">
    <citation type="submission" date="2018-10" db="EMBL/GenBank/DDBJ databases">
        <title>Hidden diversity of soil giant viruses.</title>
        <authorList>
            <person name="Schulz F."/>
            <person name="Alteio L."/>
            <person name="Goudeau D."/>
            <person name="Ryan E.M."/>
            <person name="Malmstrom R.R."/>
            <person name="Blanchard J."/>
            <person name="Woyke T."/>
        </authorList>
    </citation>
    <scope>NUCLEOTIDE SEQUENCE</scope>
    <source>
        <strain evidence="1">FNV1</strain>
    </source>
</reference>
<protein>
    <submittedName>
        <fullName evidence="1">Uncharacterized protein</fullName>
    </submittedName>
</protein>
<sequence length="31" mass="3604">MTPSHDINKYIFIKYVSCDGVARCAHRETFT</sequence>